<evidence type="ECO:0000313" key="2">
    <source>
        <dbReference type="Proteomes" id="UP001054945"/>
    </source>
</evidence>
<dbReference type="AlphaFoldDB" id="A0AAV4N5Z2"/>
<evidence type="ECO:0000313" key="1">
    <source>
        <dbReference type="EMBL" id="GIX79680.1"/>
    </source>
</evidence>
<protein>
    <submittedName>
        <fullName evidence="1">Uncharacterized protein</fullName>
    </submittedName>
</protein>
<proteinExistence type="predicted"/>
<organism evidence="1 2">
    <name type="scientific">Caerostris extrusa</name>
    <name type="common">Bark spider</name>
    <name type="synonym">Caerostris bankana</name>
    <dbReference type="NCBI Taxonomy" id="172846"/>
    <lineage>
        <taxon>Eukaryota</taxon>
        <taxon>Metazoa</taxon>
        <taxon>Ecdysozoa</taxon>
        <taxon>Arthropoda</taxon>
        <taxon>Chelicerata</taxon>
        <taxon>Arachnida</taxon>
        <taxon>Araneae</taxon>
        <taxon>Araneomorphae</taxon>
        <taxon>Entelegynae</taxon>
        <taxon>Araneoidea</taxon>
        <taxon>Araneidae</taxon>
        <taxon>Caerostris</taxon>
    </lineage>
</organism>
<reference evidence="1 2" key="1">
    <citation type="submission" date="2021-06" db="EMBL/GenBank/DDBJ databases">
        <title>Caerostris extrusa draft genome.</title>
        <authorList>
            <person name="Kono N."/>
            <person name="Arakawa K."/>
        </authorList>
    </citation>
    <scope>NUCLEOTIDE SEQUENCE [LARGE SCALE GENOMIC DNA]</scope>
</reference>
<sequence>MGLNDSVSESSSAIGFNTKPMALEESMERIHGITGTHHWYPWNARIHGIHGTRASMELPGLIYLISSMIRFLLRAD</sequence>
<keyword evidence="2" id="KW-1185">Reference proteome</keyword>
<gene>
    <name evidence="1" type="ORF">CEXT_582521</name>
</gene>
<accession>A0AAV4N5Z2</accession>
<dbReference type="Proteomes" id="UP001054945">
    <property type="component" value="Unassembled WGS sequence"/>
</dbReference>
<dbReference type="EMBL" id="BPLR01020521">
    <property type="protein sequence ID" value="GIX79680.1"/>
    <property type="molecule type" value="Genomic_DNA"/>
</dbReference>
<name>A0AAV4N5Z2_CAEEX</name>
<comment type="caution">
    <text evidence="1">The sequence shown here is derived from an EMBL/GenBank/DDBJ whole genome shotgun (WGS) entry which is preliminary data.</text>
</comment>